<evidence type="ECO:0000313" key="3">
    <source>
        <dbReference type="Proteomes" id="UP000251186"/>
    </source>
</evidence>
<evidence type="ECO:0000313" key="2">
    <source>
        <dbReference type="EMBL" id="SPU57688.1"/>
    </source>
</evidence>
<dbReference type="Proteomes" id="UP000251186">
    <property type="component" value="Unassembled WGS sequence"/>
</dbReference>
<sequence>MSTKILPLVDALGNLVSFILLPGQRHDIVGVEPLIKDKEFNALLADKAFDADWLLEELNERDCQAVIAPTSKRKLQRAYDRHMCKWRHLVENVFCDLKEFKKIAMPSEKTDSSFATNIYLAATLMALR</sequence>
<dbReference type="InterPro" id="IPR025668">
    <property type="entry name" value="Tnp_DDE_dom"/>
</dbReference>
<dbReference type="EMBL" id="UAQP01000029">
    <property type="protein sequence ID" value="SPU57688.1"/>
    <property type="molecule type" value="Genomic_DNA"/>
</dbReference>
<gene>
    <name evidence="2" type="ORF">NCTC11166_03397</name>
</gene>
<dbReference type="Pfam" id="PF13586">
    <property type="entry name" value="DDE_Tnp_1_2"/>
    <property type="match status" value="1"/>
</dbReference>
<protein>
    <submittedName>
        <fullName evidence="2">Transposase and inactivated derivatives</fullName>
    </submittedName>
</protein>
<name>A0A2X1BNI1_BREVE</name>
<accession>A0A2X1BNI1</accession>
<reference evidence="2 3" key="1">
    <citation type="submission" date="2018-06" db="EMBL/GenBank/DDBJ databases">
        <authorList>
            <consortium name="Pathogen Informatics"/>
            <person name="Doyle S."/>
        </authorList>
    </citation>
    <scope>NUCLEOTIDE SEQUENCE [LARGE SCALE GENOMIC DNA]</scope>
    <source>
        <strain evidence="2 3">NCTC11166</strain>
    </source>
</reference>
<feature type="domain" description="Transposase DDE" evidence="1">
    <location>
        <begin position="44"/>
        <end position="128"/>
    </location>
</feature>
<dbReference type="AlphaFoldDB" id="A0A2X1BNI1"/>
<proteinExistence type="predicted"/>
<organism evidence="2 3">
    <name type="scientific">Brevundimonas vesicularis</name>
    <name type="common">Pseudomonas vesicularis</name>
    <dbReference type="NCBI Taxonomy" id="41276"/>
    <lineage>
        <taxon>Bacteria</taxon>
        <taxon>Pseudomonadati</taxon>
        <taxon>Pseudomonadota</taxon>
        <taxon>Alphaproteobacteria</taxon>
        <taxon>Caulobacterales</taxon>
        <taxon>Caulobacteraceae</taxon>
        <taxon>Brevundimonas</taxon>
    </lineage>
</organism>
<evidence type="ECO:0000259" key="1">
    <source>
        <dbReference type="Pfam" id="PF13586"/>
    </source>
</evidence>